<dbReference type="OrthoDB" id="330911at2157"/>
<name>B8GHJ8_METPE</name>
<evidence type="ECO:0000313" key="3">
    <source>
        <dbReference type="Proteomes" id="UP000002457"/>
    </source>
</evidence>
<dbReference type="GO" id="GO:0009035">
    <property type="term" value="F:type I site-specific deoxyribonuclease activity"/>
    <property type="evidence" value="ECO:0007669"/>
    <property type="project" value="UniProtKB-EC"/>
</dbReference>
<dbReference type="InterPro" id="IPR017035">
    <property type="entry name" value="UCP035009_HsdR_All3000-type"/>
</dbReference>
<dbReference type="Pfam" id="PF04313">
    <property type="entry name" value="HSDR_N"/>
    <property type="match status" value="1"/>
</dbReference>
<dbReference type="PIRSF" id="PIRSF035009">
    <property type="entry name" value="UCP035009_HSDR_N"/>
    <property type="match status" value="1"/>
</dbReference>
<dbReference type="Proteomes" id="UP000002457">
    <property type="component" value="Chromosome"/>
</dbReference>
<dbReference type="EMBL" id="CP001338">
    <property type="protein sequence ID" value="ACL16603.1"/>
    <property type="molecule type" value="Genomic_DNA"/>
</dbReference>
<dbReference type="RefSeq" id="WP_012617922.1">
    <property type="nucleotide sequence ID" value="NC_011832.1"/>
</dbReference>
<organism evidence="2 3">
    <name type="scientific">Methanosphaerula palustris (strain ATCC BAA-1556 / DSM 19958 / E1-9c)</name>
    <dbReference type="NCBI Taxonomy" id="521011"/>
    <lineage>
        <taxon>Archaea</taxon>
        <taxon>Methanobacteriati</taxon>
        <taxon>Methanobacteriota</taxon>
        <taxon>Stenosarchaea group</taxon>
        <taxon>Methanomicrobia</taxon>
        <taxon>Methanomicrobiales</taxon>
        <taxon>Methanoregulaceae</taxon>
        <taxon>Methanosphaerula</taxon>
    </lineage>
</organism>
<dbReference type="AlphaFoldDB" id="B8GHJ8"/>
<dbReference type="GO" id="GO:0005524">
    <property type="term" value="F:ATP binding"/>
    <property type="evidence" value="ECO:0007669"/>
    <property type="project" value="UniProtKB-KW"/>
</dbReference>
<dbReference type="KEGG" id="mpl:Mpal_1269"/>
<dbReference type="GO" id="GO:0009307">
    <property type="term" value="P:DNA restriction-modification system"/>
    <property type="evidence" value="ECO:0007669"/>
    <property type="project" value="UniProtKB-KW"/>
</dbReference>
<dbReference type="GeneID" id="7271129"/>
<sequence>MDFIDDICTFSKKIPTIAESIKTEEATKTALVMPFIQMLGYNVFDPTEVCPEFVADVGIKKGEKVDYCIYNNGEPTLLFEVKPVYFDLSTAHASQLYRYFTVTPARIGILTNGVVYKFFTDLDKPNTMDERPFLEINLLEPKESSLQELKKFTKAGFNLEDIDSVASELKYTREIKQILLDQSTSPTPEFVKFFAKPVYGRPLMPSVMEKFTPIVKTAFAQFINERINDRLKSAMAPEPAPLPVEPISDVTKDEPDIITTAEELESYYIIKAIVRESVDPSKITLRDAKSYCAILYENNNRKPICRLYYNSPKKKIGLFDSPEGTEERIPLGSPDDLFTYASRLRTTVEKFTTVKQ</sequence>
<gene>
    <name evidence="2" type="ordered locus">Mpal_1269</name>
</gene>
<dbReference type="InterPro" id="IPR007409">
    <property type="entry name" value="Restrct_endonuc_type1_HsdR_N"/>
</dbReference>
<feature type="domain" description="Restriction endonuclease type I HsdR N-terminal" evidence="1">
    <location>
        <begin position="61"/>
        <end position="126"/>
    </location>
</feature>
<reference evidence="2 3" key="1">
    <citation type="journal article" date="2015" name="Genome Announc.">
        <title>Complete Genome Sequence of Methanosphaerula palustris E1-9CT, a Hydrogenotrophic Methanogen Isolated from a Minerotrophic Fen Peatland.</title>
        <authorList>
            <person name="Cadillo-Quiroz H."/>
            <person name="Browne P."/>
            <person name="Kyrpides N."/>
            <person name="Woyke T."/>
            <person name="Goodwin L."/>
            <person name="Detter C."/>
            <person name="Yavitt J.B."/>
            <person name="Zinder S.H."/>
        </authorList>
    </citation>
    <scope>NUCLEOTIDE SEQUENCE [LARGE SCALE GENOMIC DNA]</scope>
    <source>
        <strain evidence="3">ATCC BAA-1556 / DSM 19958 / E1-9c</strain>
    </source>
</reference>
<evidence type="ECO:0000313" key="2">
    <source>
        <dbReference type="EMBL" id="ACL16603.1"/>
    </source>
</evidence>
<dbReference type="HOGENOM" id="CLU_045501_0_0_2"/>
<dbReference type="GO" id="GO:0003677">
    <property type="term" value="F:DNA binding"/>
    <property type="evidence" value="ECO:0007669"/>
    <property type="project" value="UniProtKB-KW"/>
</dbReference>
<protein>
    <recommendedName>
        <fullName evidence="1">Restriction endonuclease type I HsdR N-terminal domain-containing protein</fullName>
    </recommendedName>
</protein>
<accession>B8GHJ8</accession>
<evidence type="ECO:0000259" key="1">
    <source>
        <dbReference type="Pfam" id="PF04313"/>
    </source>
</evidence>
<proteinExistence type="predicted"/>
<keyword evidence="3" id="KW-1185">Reference proteome</keyword>
<dbReference type="eggNOG" id="arCOG05724">
    <property type="taxonomic scope" value="Archaea"/>
</dbReference>